<feature type="domain" description="4Fe-4S ferredoxin-type" evidence="7">
    <location>
        <begin position="143"/>
        <end position="172"/>
    </location>
</feature>
<feature type="domain" description="4Fe-4S ferredoxin-type" evidence="7">
    <location>
        <begin position="189"/>
        <end position="219"/>
    </location>
</feature>
<dbReference type="RefSeq" id="WP_107822126.1">
    <property type="nucleotide sequence ID" value="NZ_OY782574.1"/>
</dbReference>
<evidence type="ECO:0000256" key="1">
    <source>
        <dbReference type="ARBA" id="ARBA00022448"/>
    </source>
</evidence>
<evidence type="ECO:0000256" key="5">
    <source>
        <dbReference type="ARBA" id="ARBA00023004"/>
    </source>
</evidence>
<feature type="domain" description="4Fe-4S ferredoxin-type" evidence="7">
    <location>
        <begin position="111"/>
        <end position="142"/>
    </location>
</feature>
<protein>
    <submittedName>
        <fullName evidence="8">[FeFe] hydrogenase (Group B1/B3)</fullName>
    </submittedName>
</protein>
<evidence type="ECO:0000256" key="2">
    <source>
        <dbReference type="ARBA" id="ARBA00022485"/>
    </source>
</evidence>
<dbReference type="InterPro" id="IPR009016">
    <property type="entry name" value="Fe_hydrogenase"/>
</dbReference>
<dbReference type="PANTHER" id="PTHR42859">
    <property type="entry name" value="OXIDOREDUCTASE"/>
    <property type="match status" value="1"/>
</dbReference>
<sequence>MAAYVNNVMIIRHELIARLIRMFKAGELESKINALPVELYPKERNPRGRCCIYKERAITRYKMLPLLGYEVPSDDIDLHQLSEYAANALERENQPEKILTVVDEACTGCVQANYVVTNLCRGCVASPCVMNCPKNAIRFTPSGQTEIKPDACVNCGLCQKACPYHAIVYMPIPCEEACPVGAIKKNANGKEEIDPDKCVYCGKCITACPFGAIFELSAIIDVMRAIERKQQVIAMVAPAILAQYAESPAQVFAAIEKIGFSQVVEVARGAEITARNEAIELKEKLEEGQKFMTTSCCPSYVETVNKHLPGLKPYVSHTLSPLAYTAEELREKYPDAKLVFVGPCVAKRKEARDQNSADYVLSFEELDSIMEGMDIQPDKMEGIAVESYTKESRGFAQSGGVLGAVLAEKQAEGFSYETINGIDKAMIRTMKQMEKGKVTAQFYEVMACEGGCIAGPGANIKSAKAKKNFINSMKSLG</sequence>
<dbReference type="Gene3D" id="3.30.70.20">
    <property type="match status" value="2"/>
</dbReference>
<dbReference type="PROSITE" id="PS51379">
    <property type="entry name" value="4FE4S_FER_2"/>
    <property type="match status" value="3"/>
</dbReference>
<evidence type="ECO:0000256" key="6">
    <source>
        <dbReference type="ARBA" id="ARBA00023014"/>
    </source>
</evidence>
<evidence type="ECO:0000256" key="4">
    <source>
        <dbReference type="ARBA" id="ARBA00022982"/>
    </source>
</evidence>
<dbReference type="InterPro" id="IPR027631">
    <property type="entry name" value="Mono_FeFe_hydrog"/>
</dbReference>
<dbReference type="GO" id="GO:0046872">
    <property type="term" value="F:metal ion binding"/>
    <property type="evidence" value="ECO:0007669"/>
    <property type="project" value="UniProtKB-KW"/>
</dbReference>
<organism evidence="8 9">
    <name type="scientific">Mangrovibacterium marinum</name>
    <dbReference type="NCBI Taxonomy" id="1639118"/>
    <lineage>
        <taxon>Bacteria</taxon>
        <taxon>Pseudomonadati</taxon>
        <taxon>Bacteroidota</taxon>
        <taxon>Bacteroidia</taxon>
        <taxon>Marinilabiliales</taxon>
        <taxon>Prolixibacteraceae</taxon>
        <taxon>Mangrovibacterium</taxon>
    </lineage>
</organism>
<dbReference type="Pfam" id="PF02906">
    <property type="entry name" value="Fe_hyd_lg_C"/>
    <property type="match status" value="1"/>
</dbReference>
<proteinExistence type="predicted"/>
<dbReference type="GO" id="GO:0051539">
    <property type="term" value="F:4 iron, 4 sulfur cluster binding"/>
    <property type="evidence" value="ECO:0007669"/>
    <property type="project" value="UniProtKB-KW"/>
</dbReference>
<dbReference type="InterPro" id="IPR004108">
    <property type="entry name" value="Fe_hydrogenase_lsu_C"/>
</dbReference>
<keyword evidence="6" id="KW-0411">Iron-sulfur</keyword>
<evidence type="ECO:0000313" key="8">
    <source>
        <dbReference type="EMBL" id="PTN08734.1"/>
    </source>
</evidence>
<dbReference type="Pfam" id="PF00037">
    <property type="entry name" value="Fer4"/>
    <property type="match status" value="1"/>
</dbReference>
<dbReference type="CDD" id="cd10549">
    <property type="entry name" value="MtMvhB_like"/>
    <property type="match status" value="1"/>
</dbReference>
<dbReference type="Proteomes" id="UP000243525">
    <property type="component" value="Unassembled WGS sequence"/>
</dbReference>
<reference evidence="8 9" key="1">
    <citation type="submission" date="2018-04" db="EMBL/GenBank/DDBJ databases">
        <title>Genomic Encyclopedia of Archaeal and Bacterial Type Strains, Phase II (KMG-II): from individual species to whole genera.</title>
        <authorList>
            <person name="Goeker M."/>
        </authorList>
    </citation>
    <scope>NUCLEOTIDE SEQUENCE [LARGE SCALE GENOMIC DNA]</scope>
    <source>
        <strain evidence="8 9">DSM 28823</strain>
    </source>
</reference>
<dbReference type="SUPFAM" id="SSF53920">
    <property type="entry name" value="Fe-only hydrogenase"/>
    <property type="match status" value="1"/>
</dbReference>
<dbReference type="Gene3D" id="3.40.950.10">
    <property type="entry name" value="Fe-only Hydrogenase (Larger Subunit), Chain L, domain 3"/>
    <property type="match status" value="1"/>
</dbReference>
<name>A0A2T5C215_9BACT</name>
<dbReference type="InterPro" id="IPR017900">
    <property type="entry name" value="4Fe4S_Fe_S_CS"/>
</dbReference>
<keyword evidence="9" id="KW-1185">Reference proteome</keyword>
<gene>
    <name evidence="8" type="ORF">C8N47_10792</name>
</gene>
<dbReference type="InterPro" id="IPR017896">
    <property type="entry name" value="4Fe4S_Fe-S-bd"/>
</dbReference>
<dbReference type="EMBL" id="QAAD01000007">
    <property type="protein sequence ID" value="PTN08734.1"/>
    <property type="molecule type" value="Genomic_DNA"/>
</dbReference>
<dbReference type="SUPFAM" id="SSF54862">
    <property type="entry name" value="4Fe-4S ferredoxins"/>
    <property type="match status" value="1"/>
</dbReference>
<keyword evidence="4" id="KW-0249">Electron transport</keyword>
<comment type="caution">
    <text evidence="8">The sequence shown here is derived from an EMBL/GenBank/DDBJ whole genome shotgun (WGS) entry which is preliminary data.</text>
</comment>
<dbReference type="NCBIfam" id="TIGR04105">
    <property type="entry name" value="FeFe_hydrog_B1"/>
    <property type="match status" value="1"/>
</dbReference>
<keyword evidence="2" id="KW-0004">4Fe-4S</keyword>
<keyword evidence="5" id="KW-0408">Iron</keyword>
<dbReference type="AlphaFoldDB" id="A0A2T5C215"/>
<keyword evidence="1" id="KW-0813">Transport</keyword>
<evidence type="ECO:0000256" key="3">
    <source>
        <dbReference type="ARBA" id="ARBA00022723"/>
    </source>
</evidence>
<dbReference type="InterPro" id="IPR050294">
    <property type="entry name" value="RnfB_subfamily"/>
</dbReference>
<keyword evidence="3" id="KW-0479">Metal-binding</keyword>
<dbReference type="PANTHER" id="PTHR42859:SF10">
    <property type="entry name" value="DIMETHYLSULFOXIDE REDUCTASE CHAIN B"/>
    <property type="match status" value="1"/>
</dbReference>
<evidence type="ECO:0000259" key="7">
    <source>
        <dbReference type="PROSITE" id="PS51379"/>
    </source>
</evidence>
<dbReference type="PROSITE" id="PS00198">
    <property type="entry name" value="4FE4S_FER_1"/>
    <property type="match status" value="1"/>
</dbReference>
<evidence type="ECO:0000313" key="9">
    <source>
        <dbReference type="Proteomes" id="UP000243525"/>
    </source>
</evidence>
<dbReference type="OrthoDB" id="9798098at2"/>
<dbReference type="Pfam" id="PF12838">
    <property type="entry name" value="Fer4_7"/>
    <property type="match status" value="1"/>
</dbReference>
<accession>A0A2T5C215</accession>